<proteinExistence type="predicted"/>
<dbReference type="Proteomes" id="UP000199399">
    <property type="component" value="Unassembled WGS sequence"/>
</dbReference>
<sequence length="44" mass="5101">MLFWIIAIALVALLAYVRLPRLRRHSGTAQLRGMLWGKRAVRIL</sequence>
<evidence type="ECO:0000313" key="1">
    <source>
        <dbReference type="EMBL" id="SDF99606.1"/>
    </source>
</evidence>
<protein>
    <submittedName>
        <fullName evidence="1">Uncharacterized protein</fullName>
    </submittedName>
</protein>
<evidence type="ECO:0000313" key="2">
    <source>
        <dbReference type="Proteomes" id="UP000199399"/>
    </source>
</evidence>
<organism evidence="1 2">
    <name type="scientific">Sulfitobacter delicatus</name>
    <dbReference type="NCBI Taxonomy" id="218672"/>
    <lineage>
        <taxon>Bacteria</taxon>
        <taxon>Pseudomonadati</taxon>
        <taxon>Pseudomonadota</taxon>
        <taxon>Alphaproteobacteria</taxon>
        <taxon>Rhodobacterales</taxon>
        <taxon>Roseobacteraceae</taxon>
        <taxon>Sulfitobacter</taxon>
    </lineage>
</organism>
<dbReference type="AlphaFoldDB" id="A0A1G7QM77"/>
<name>A0A1G7QM77_9RHOB</name>
<gene>
    <name evidence="1" type="ORF">SAMN04489759_104109</name>
</gene>
<dbReference type="EMBL" id="FNBP01000004">
    <property type="protein sequence ID" value="SDF99606.1"/>
    <property type="molecule type" value="Genomic_DNA"/>
</dbReference>
<keyword evidence="2" id="KW-1185">Reference proteome</keyword>
<accession>A0A1G7QM77</accession>
<reference evidence="2" key="1">
    <citation type="submission" date="2016-10" db="EMBL/GenBank/DDBJ databases">
        <authorList>
            <person name="Varghese N."/>
            <person name="Submissions S."/>
        </authorList>
    </citation>
    <scope>NUCLEOTIDE SEQUENCE [LARGE SCALE GENOMIC DNA]</scope>
    <source>
        <strain evidence="2">DSM 16477</strain>
    </source>
</reference>